<dbReference type="RefSeq" id="WP_057876654.1">
    <property type="nucleotide sequence ID" value="NZ_AYZD01000027.1"/>
</dbReference>
<evidence type="ECO:0000313" key="3">
    <source>
        <dbReference type="Proteomes" id="UP000051015"/>
    </source>
</evidence>
<dbReference type="PATRIC" id="fig|1423725.3.peg.2059"/>
<organism evidence="2 3">
    <name type="scientific">Liquorilactobacillus aquaticus DSM 21051</name>
    <dbReference type="NCBI Taxonomy" id="1423725"/>
    <lineage>
        <taxon>Bacteria</taxon>
        <taxon>Bacillati</taxon>
        <taxon>Bacillota</taxon>
        <taxon>Bacilli</taxon>
        <taxon>Lactobacillales</taxon>
        <taxon>Lactobacillaceae</taxon>
        <taxon>Liquorilactobacillus</taxon>
    </lineage>
</organism>
<sequence>MKTLVLMLLLFILVLAAAIIYFMFFRTKIIKKRLAKKLFRRLNNLSDDELRQISVSDENSDEKKIAQKIILERQRYLVSEVERFYLDRTRYKK</sequence>
<dbReference type="Proteomes" id="UP000051015">
    <property type="component" value="Unassembled WGS sequence"/>
</dbReference>
<proteinExistence type="predicted"/>
<dbReference type="EMBL" id="AYZD01000027">
    <property type="protein sequence ID" value="KRM95396.1"/>
    <property type="molecule type" value="Genomic_DNA"/>
</dbReference>
<keyword evidence="1" id="KW-0472">Membrane</keyword>
<keyword evidence="1" id="KW-1133">Transmembrane helix</keyword>
<name>A0A0R2D0I4_9LACO</name>
<feature type="transmembrane region" description="Helical" evidence="1">
    <location>
        <begin position="6"/>
        <end position="24"/>
    </location>
</feature>
<protein>
    <submittedName>
        <fullName evidence="2">Uncharacterized protein</fullName>
    </submittedName>
</protein>
<keyword evidence="1" id="KW-0812">Transmembrane</keyword>
<comment type="caution">
    <text evidence="2">The sequence shown here is derived from an EMBL/GenBank/DDBJ whole genome shotgun (WGS) entry which is preliminary data.</text>
</comment>
<gene>
    <name evidence="2" type="ORF">FC19_GL002008</name>
</gene>
<keyword evidence="3" id="KW-1185">Reference proteome</keyword>
<reference evidence="2 3" key="1">
    <citation type="journal article" date="2015" name="Genome Announc.">
        <title>Expanding the biotechnology potential of lactobacilli through comparative genomics of 213 strains and associated genera.</title>
        <authorList>
            <person name="Sun Z."/>
            <person name="Harris H.M."/>
            <person name="McCann A."/>
            <person name="Guo C."/>
            <person name="Argimon S."/>
            <person name="Zhang W."/>
            <person name="Yang X."/>
            <person name="Jeffery I.B."/>
            <person name="Cooney J.C."/>
            <person name="Kagawa T.F."/>
            <person name="Liu W."/>
            <person name="Song Y."/>
            <person name="Salvetti E."/>
            <person name="Wrobel A."/>
            <person name="Rasinkangas P."/>
            <person name="Parkhill J."/>
            <person name="Rea M.C."/>
            <person name="O'Sullivan O."/>
            <person name="Ritari J."/>
            <person name="Douillard F.P."/>
            <person name="Paul Ross R."/>
            <person name="Yang R."/>
            <person name="Briner A.E."/>
            <person name="Felis G.E."/>
            <person name="de Vos W.M."/>
            <person name="Barrangou R."/>
            <person name="Klaenhammer T.R."/>
            <person name="Caufield P.W."/>
            <person name="Cui Y."/>
            <person name="Zhang H."/>
            <person name="O'Toole P.W."/>
        </authorList>
    </citation>
    <scope>NUCLEOTIDE SEQUENCE [LARGE SCALE GENOMIC DNA]</scope>
    <source>
        <strain evidence="2 3">DSM 21051</strain>
    </source>
</reference>
<dbReference type="AlphaFoldDB" id="A0A0R2D0I4"/>
<accession>A0A0R2D0I4</accession>
<evidence type="ECO:0000256" key="1">
    <source>
        <dbReference type="SAM" id="Phobius"/>
    </source>
</evidence>
<evidence type="ECO:0000313" key="2">
    <source>
        <dbReference type="EMBL" id="KRM95396.1"/>
    </source>
</evidence>